<evidence type="ECO:0000313" key="4">
    <source>
        <dbReference type="Proteomes" id="UP000767291"/>
    </source>
</evidence>
<name>A0ABS4ED93_9FIRM</name>
<sequence length="273" mass="32240">MKAIDEYLNRLYKNSKSNEIIELKEEMREHLIESVNELINKGYSEDDAIKEAISRFDGGSEMTEEINTEYIEKSNLKKIRNIFLIFLVLTIISLFMGYNNISLSIESIKSSKVEEKLRDRLYAITKSNNINNITSFKSRLDKLLDESEFDQIASIDIYNQINYIPELQPENVSKIKNKYEITNLPNLEEKYNGREKNLIYHYGSKEPEEYLSFDGETKKNELGQTCYYLIKYKNQWYYDLETKVSIVLGTITVVIFARYYILESEHLKKKDKK</sequence>
<keyword evidence="2" id="KW-0812">Transmembrane</keyword>
<feature type="transmembrane region" description="Helical" evidence="2">
    <location>
        <begin position="82"/>
        <end position="101"/>
    </location>
</feature>
<feature type="coiled-coil region" evidence="1">
    <location>
        <begin position="13"/>
        <end position="41"/>
    </location>
</feature>
<comment type="caution">
    <text evidence="3">The sequence shown here is derived from an EMBL/GenBank/DDBJ whole genome shotgun (WGS) entry which is preliminary data.</text>
</comment>
<accession>A0ABS4ED93</accession>
<keyword evidence="2" id="KW-1133">Transmembrane helix</keyword>
<evidence type="ECO:0000256" key="2">
    <source>
        <dbReference type="SAM" id="Phobius"/>
    </source>
</evidence>
<dbReference type="EMBL" id="JAGGJX010000005">
    <property type="protein sequence ID" value="MBP1855922.1"/>
    <property type="molecule type" value="Genomic_DNA"/>
</dbReference>
<keyword evidence="1" id="KW-0175">Coiled coil</keyword>
<dbReference type="RefSeq" id="WP_209457308.1">
    <property type="nucleotide sequence ID" value="NZ_BAAACS010000019.1"/>
</dbReference>
<organism evidence="3 4">
    <name type="scientific">Metaclostridioides mangenotii</name>
    <dbReference type="NCBI Taxonomy" id="1540"/>
    <lineage>
        <taxon>Bacteria</taxon>
        <taxon>Bacillati</taxon>
        <taxon>Bacillota</taxon>
        <taxon>Clostridia</taxon>
        <taxon>Peptostreptococcales</taxon>
        <taxon>Peptostreptococcaceae</taxon>
        <taxon>Metaclostridioides</taxon>
    </lineage>
</organism>
<dbReference type="InterPro" id="IPR047928">
    <property type="entry name" value="Perm_prefix_1"/>
</dbReference>
<keyword evidence="4" id="KW-1185">Reference proteome</keyword>
<protein>
    <submittedName>
        <fullName evidence="3">Uncharacterized protein</fullName>
    </submittedName>
</protein>
<evidence type="ECO:0000256" key="1">
    <source>
        <dbReference type="SAM" id="Coils"/>
    </source>
</evidence>
<reference evidence="3 4" key="1">
    <citation type="submission" date="2021-03" db="EMBL/GenBank/DDBJ databases">
        <title>Genomic Encyclopedia of Type Strains, Phase IV (KMG-IV): sequencing the most valuable type-strain genomes for metagenomic binning, comparative biology and taxonomic classification.</title>
        <authorList>
            <person name="Goeker M."/>
        </authorList>
    </citation>
    <scope>NUCLEOTIDE SEQUENCE [LARGE SCALE GENOMIC DNA]</scope>
    <source>
        <strain evidence="3 4">DSM 1289</strain>
    </source>
</reference>
<gene>
    <name evidence="3" type="ORF">J2Z43_002323</name>
</gene>
<proteinExistence type="predicted"/>
<evidence type="ECO:0000313" key="3">
    <source>
        <dbReference type="EMBL" id="MBP1855922.1"/>
    </source>
</evidence>
<dbReference type="Proteomes" id="UP000767291">
    <property type="component" value="Unassembled WGS sequence"/>
</dbReference>
<dbReference type="NCBIfam" id="NF038403">
    <property type="entry name" value="perm_prefix_1"/>
    <property type="match status" value="1"/>
</dbReference>
<keyword evidence="2" id="KW-0472">Membrane</keyword>
<feature type="transmembrane region" description="Helical" evidence="2">
    <location>
        <begin position="244"/>
        <end position="262"/>
    </location>
</feature>